<evidence type="ECO:0000313" key="2">
    <source>
        <dbReference type="EMBL" id="QHT07566.1"/>
    </source>
</evidence>
<evidence type="ECO:0000256" key="1">
    <source>
        <dbReference type="SAM" id="Phobius"/>
    </source>
</evidence>
<feature type="transmembrane region" description="Helical" evidence="1">
    <location>
        <begin position="12"/>
        <end position="30"/>
    </location>
</feature>
<protein>
    <submittedName>
        <fullName evidence="2">Uncharacterized protein</fullName>
    </submittedName>
</protein>
<dbReference type="AlphaFoldDB" id="A0A6C0CRU5"/>
<keyword evidence="1" id="KW-1133">Transmembrane helix</keyword>
<feature type="transmembrane region" description="Helical" evidence="1">
    <location>
        <begin position="50"/>
        <end position="72"/>
    </location>
</feature>
<reference evidence="2" key="1">
    <citation type="journal article" date="2020" name="Nature">
        <title>Giant virus diversity and host interactions through global metagenomics.</title>
        <authorList>
            <person name="Schulz F."/>
            <person name="Roux S."/>
            <person name="Paez-Espino D."/>
            <person name="Jungbluth S."/>
            <person name="Walsh D.A."/>
            <person name="Denef V.J."/>
            <person name="McMahon K.D."/>
            <person name="Konstantinidis K.T."/>
            <person name="Eloe-Fadrosh E.A."/>
            <person name="Kyrpides N.C."/>
            <person name="Woyke T."/>
        </authorList>
    </citation>
    <scope>NUCLEOTIDE SEQUENCE</scope>
    <source>
        <strain evidence="2">GVMAG-M-3300021964-36</strain>
    </source>
</reference>
<name>A0A6C0CRU5_9ZZZZ</name>
<proteinExistence type="predicted"/>
<sequence>MKLYPSIMIDNMLKTILLFACFVEIVKGFFQYDLIEHLDDFKYMKYTKYFIYTLILIAFIMNITKLTFYLPFLGKTAFPTGMLKEHHPPNSDINFTLKNVKPNTKIVYWGSENQSKQTLPISTPWDAYKNYQNSGVTSSNKEGIAILKLIKPVSYKIPNGMTLKPHVHYREIIKDGMLGPIETTYI</sequence>
<accession>A0A6C0CRU5</accession>
<organism evidence="2">
    <name type="scientific">viral metagenome</name>
    <dbReference type="NCBI Taxonomy" id="1070528"/>
    <lineage>
        <taxon>unclassified sequences</taxon>
        <taxon>metagenomes</taxon>
        <taxon>organismal metagenomes</taxon>
    </lineage>
</organism>
<keyword evidence="1" id="KW-0812">Transmembrane</keyword>
<dbReference type="EMBL" id="MN739483">
    <property type="protein sequence ID" value="QHT07566.1"/>
    <property type="molecule type" value="Genomic_DNA"/>
</dbReference>
<keyword evidence="1" id="KW-0472">Membrane</keyword>